<evidence type="ECO:0000313" key="1">
    <source>
        <dbReference type="EMBL" id="ADU63538.1"/>
    </source>
</evidence>
<dbReference type="AlphaFoldDB" id="E6VVI0"/>
<evidence type="ECO:0000313" key="2">
    <source>
        <dbReference type="Proteomes" id="UP000002191"/>
    </source>
</evidence>
<dbReference type="EMBL" id="CP002431">
    <property type="protein sequence ID" value="ADU63538.1"/>
    <property type="molecule type" value="Genomic_DNA"/>
</dbReference>
<dbReference type="InterPro" id="IPR027417">
    <property type="entry name" value="P-loop_NTPase"/>
</dbReference>
<accession>E6VVI0</accession>
<dbReference type="HOGENOM" id="CLU_758035_0_0_7"/>
<dbReference type="STRING" id="643562.Daes_2536"/>
<dbReference type="eggNOG" id="COG1196">
    <property type="taxonomic scope" value="Bacteria"/>
</dbReference>
<keyword evidence="2" id="KW-1185">Reference proteome</keyword>
<proteinExistence type="predicted"/>
<dbReference type="KEGG" id="das:Daes_2536"/>
<reference evidence="1 2" key="2">
    <citation type="journal article" date="2014" name="Genome Announc.">
        <title>Complete Genome Sequence of the Subsurface, Mesophilic Sulfate-Reducing Bacterium Desulfovibrio aespoeensis Aspo-2.</title>
        <authorList>
            <person name="Pedersen K."/>
            <person name="Bengtsson A."/>
            <person name="Edlund J."/>
            <person name="Rabe L."/>
            <person name="Hazen T."/>
            <person name="Chakraborty R."/>
            <person name="Goodwin L."/>
            <person name="Shapiro N."/>
        </authorList>
    </citation>
    <scope>NUCLEOTIDE SEQUENCE [LARGE SCALE GENOMIC DNA]</scope>
    <source>
        <strain evidence="2">ATCC 700646 / DSM 10631 / Aspo-2</strain>
    </source>
</reference>
<dbReference type="SUPFAM" id="SSF52540">
    <property type="entry name" value="P-loop containing nucleoside triphosphate hydrolases"/>
    <property type="match status" value="1"/>
</dbReference>
<organism evidence="1 2">
    <name type="scientific">Pseudodesulfovibrio aespoeensis (strain ATCC 700646 / DSM 10631 / Aspo-2)</name>
    <name type="common">Desulfovibrio aespoeensis</name>
    <dbReference type="NCBI Taxonomy" id="643562"/>
    <lineage>
        <taxon>Bacteria</taxon>
        <taxon>Pseudomonadati</taxon>
        <taxon>Thermodesulfobacteriota</taxon>
        <taxon>Desulfovibrionia</taxon>
        <taxon>Desulfovibrionales</taxon>
        <taxon>Desulfovibrionaceae</taxon>
    </lineage>
</organism>
<dbReference type="RefSeq" id="WP_013515449.1">
    <property type="nucleotide sequence ID" value="NC_014844.1"/>
</dbReference>
<sequence>MKYLTLQSRFPEQTETAQYILGQLATDGFCLVCGQDAPKAAQVLQDRLKNNQCVICASSIHRDSHDGVVDFVGRKAEQIRDAYAEKKDFLTHRKDELKRVKKAYDLQKAEIEQLDEAMGVRVRRIIEIKNSIPLDDEELNKRDEELSSLRAKYETKKIIVATMREKFSFLVETWKNSLYKHVDSIQKSFDGYAKEFLFETCTLSWSPQFSKLGQLQQKEIEYPAFALDMTGADFPEASRRSGPDEVSESQREFIDLSFRMALMETAGGGGTSLIIDAPESSLDAIFVDKAALVLSQIGSPDKKNCLIITSNIVDGKLIPNLLTDYEKEDRSSRIVDLFSLAAKTAAVKQNIKLYVEKLNDLINVD</sequence>
<gene>
    <name evidence="1" type="ordered locus">Daes_2536</name>
</gene>
<reference evidence="2" key="1">
    <citation type="submission" date="2010-12" db="EMBL/GenBank/DDBJ databases">
        <title>Complete sequence of Desulfovibrio aespoeensis Aspo-2.</title>
        <authorList>
            <consortium name="US DOE Joint Genome Institute"/>
            <person name="Lucas S."/>
            <person name="Copeland A."/>
            <person name="Lapidus A."/>
            <person name="Cheng J.-F."/>
            <person name="Goodwin L."/>
            <person name="Pitluck S."/>
            <person name="Chertkov O."/>
            <person name="Misra M."/>
            <person name="Detter J.C."/>
            <person name="Han C."/>
            <person name="Tapia R."/>
            <person name="Land M."/>
            <person name="Hauser L."/>
            <person name="Kyrpides N."/>
            <person name="Ivanova N."/>
            <person name="Ovchinnikova G."/>
            <person name="Pedersen K."/>
            <person name="Jagevall S."/>
            <person name="Hazen T."/>
            <person name="Woyke T."/>
        </authorList>
    </citation>
    <scope>NUCLEOTIDE SEQUENCE [LARGE SCALE GENOMIC DNA]</scope>
    <source>
        <strain evidence="2">ATCC 700646 / DSM 10631 / Aspo-2</strain>
    </source>
</reference>
<dbReference type="OrthoDB" id="9795626at2"/>
<name>E6VVI0_PSEA9</name>
<protein>
    <submittedName>
        <fullName evidence="1">Uncharacterized protein</fullName>
    </submittedName>
</protein>
<dbReference type="Gene3D" id="3.40.50.300">
    <property type="entry name" value="P-loop containing nucleotide triphosphate hydrolases"/>
    <property type="match status" value="1"/>
</dbReference>
<dbReference type="Proteomes" id="UP000002191">
    <property type="component" value="Chromosome"/>
</dbReference>